<gene>
    <name evidence="1" type="ORF">SDC9_30483</name>
</gene>
<accession>A0A644UZL7</accession>
<dbReference type="AlphaFoldDB" id="A0A644UZL7"/>
<proteinExistence type="predicted"/>
<dbReference type="EMBL" id="VSSQ01000191">
    <property type="protein sequence ID" value="MPL84518.1"/>
    <property type="molecule type" value="Genomic_DNA"/>
</dbReference>
<evidence type="ECO:0000313" key="1">
    <source>
        <dbReference type="EMBL" id="MPL84518.1"/>
    </source>
</evidence>
<comment type="caution">
    <text evidence="1">The sequence shown here is derived from an EMBL/GenBank/DDBJ whole genome shotgun (WGS) entry which is preliminary data.</text>
</comment>
<name>A0A644UZL7_9ZZZZ</name>
<reference evidence="1" key="1">
    <citation type="submission" date="2019-08" db="EMBL/GenBank/DDBJ databases">
        <authorList>
            <person name="Kucharzyk K."/>
            <person name="Murdoch R.W."/>
            <person name="Higgins S."/>
            <person name="Loffler F."/>
        </authorList>
    </citation>
    <scope>NUCLEOTIDE SEQUENCE</scope>
</reference>
<protein>
    <submittedName>
        <fullName evidence="1">Uncharacterized protein</fullName>
    </submittedName>
</protein>
<sequence>MNSNDEIINGIKKESVLNVLDNVNKGFKSKIELLSIFDISYKELTNILLGLKRKSYIKMFRWYGNDEMYYGVTVNGSIFLREN</sequence>
<organism evidence="1">
    <name type="scientific">bioreactor metagenome</name>
    <dbReference type="NCBI Taxonomy" id="1076179"/>
    <lineage>
        <taxon>unclassified sequences</taxon>
        <taxon>metagenomes</taxon>
        <taxon>ecological metagenomes</taxon>
    </lineage>
</organism>